<feature type="region of interest" description="Disordered" evidence="14">
    <location>
        <begin position="1"/>
        <end position="22"/>
    </location>
</feature>
<evidence type="ECO:0000256" key="3">
    <source>
        <dbReference type="ARBA" id="ARBA00010156"/>
    </source>
</evidence>
<dbReference type="GO" id="GO:0045505">
    <property type="term" value="F:dynein intermediate chain binding"/>
    <property type="evidence" value="ECO:0007669"/>
    <property type="project" value="TreeGrafter"/>
</dbReference>
<evidence type="ECO:0000256" key="5">
    <source>
        <dbReference type="ARBA" id="ARBA00022490"/>
    </source>
</evidence>
<dbReference type="Proteomes" id="UP000816034">
    <property type="component" value="Unassembled WGS sequence"/>
</dbReference>
<evidence type="ECO:0000256" key="7">
    <source>
        <dbReference type="ARBA" id="ARBA00022816"/>
    </source>
</evidence>
<comment type="subcellular location">
    <subcellularLocation>
        <location evidence="2 13">Cytoplasm</location>
        <location evidence="2 13">Cytoskeleton</location>
    </subcellularLocation>
    <subcellularLocation>
        <location evidence="1">Nucleus</location>
    </subcellularLocation>
</comment>
<dbReference type="GO" id="GO:0005874">
    <property type="term" value="C:microtubule"/>
    <property type="evidence" value="ECO:0007669"/>
    <property type="project" value="UniProtKB-KW"/>
</dbReference>
<dbReference type="GO" id="GO:0007017">
    <property type="term" value="P:microtubule-based process"/>
    <property type="evidence" value="ECO:0007669"/>
    <property type="project" value="InterPro"/>
</dbReference>
<keyword evidence="7" id="KW-0509">mRNA transport</keyword>
<reference evidence="15 17" key="1">
    <citation type="journal article" date="2018" name="BMC Genomics">
        <title>The genome of Naegleria lovaniensis, the basis for a comparative approach to unravel pathogenicity factors of the human pathogenic amoeba N. fowleri.</title>
        <authorList>
            <person name="Liechti N."/>
            <person name="Schurch N."/>
            <person name="Bruggmann R."/>
            <person name="Wittwer M."/>
        </authorList>
    </citation>
    <scope>NUCLEOTIDE SEQUENCE [LARGE SCALE GENOMIC DNA]</scope>
    <source>
        <strain evidence="15 17">ATCC 30569</strain>
    </source>
</reference>
<evidence type="ECO:0000256" key="10">
    <source>
        <dbReference type="ARBA" id="ARBA00023175"/>
    </source>
</evidence>
<dbReference type="PROSITE" id="PS01239">
    <property type="entry name" value="DYNEIN_LIGHT_1"/>
    <property type="match status" value="1"/>
</dbReference>
<dbReference type="InterPro" id="IPR001372">
    <property type="entry name" value="Dynein_light_chain_typ-1/2"/>
</dbReference>
<evidence type="ECO:0000256" key="9">
    <source>
        <dbReference type="ARBA" id="ARBA00023017"/>
    </source>
</evidence>
<dbReference type="FunFam" id="3.30.740.10:FF:000005">
    <property type="entry name" value="Dynein light chain"/>
    <property type="match status" value="1"/>
</dbReference>
<evidence type="ECO:0000256" key="6">
    <source>
        <dbReference type="ARBA" id="ARBA00022701"/>
    </source>
</evidence>
<evidence type="ECO:0000256" key="12">
    <source>
        <dbReference type="ARBA" id="ARBA00023242"/>
    </source>
</evidence>
<gene>
    <name evidence="16" type="ORF">C9374_006520</name>
    <name evidence="15" type="ORF">C9374_012114</name>
</gene>
<protein>
    <recommendedName>
        <fullName evidence="13">Dynein light chain</fullName>
    </recommendedName>
</protein>
<keyword evidence="9 13" id="KW-0243">Dynein</keyword>
<keyword evidence="17" id="KW-1185">Reference proteome</keyword>
<keyword evidence="8" id="KW-0653">Protein transport</keyword>
<keyword evidence="11 13" id="KW-0206">Cytoskeleton</keyword>
<evidence type="ECO:0000256" key="14">
    <source>
        <dbReference type="SAM" id="MobiDB-lite"/>
    </source>
</evidence>
<dbReference type="PANTHER" id="PTHR11886">
    <property type="entry name" value="DYNEIN LIGHT CHAIN"/>
    <property type="match status" value="1"/>
</dbReference>
<dbReference type="PANTHER" id="PTHR11886:SF35">
    <property type="entry name" value="DYNEIN LIGHT CHAIN"/>
    <property type="match status" value="1"/>
</dbReference>
<evidence type="ECO:0000256" key="8">
    <source>
        <dbReference type="ARBA" id="ARBA00022927"/>
    </source>
</evidence>
<evidence type="ECO:0000313" key="15">
    <source>
        <dbReference type="EMBL" id="KAG2373507.1"/>
    </source>
</evidence>
<dbReference type="InterPro" id="IPR037177">
    <property type="entry name" value="DLC_sf"/>
</dbReference>
<dbReference type="EMBL" id="PYSW02000027">
    <property type="protein sequence ID" value="KAG2381531.1"/>
    <property type="molecule type" value="Genomic_DNA"/>
</dbReference>
<dbReference type="AlphaFoldDB" id="A0AA88KI44"/>
<dbReference type="Pfam" id="PF01221">
    <property type="entry name" value="Dynein_light"/>
    <property type="match status" value="1"/>
</dbReference>
<dbReference type="CDD" id="cd21452">
    <property type="entry name" value="DLC-like_DYNLL1_DYNLL2"/>
    <property type="match status" value="1"/>
</dbReference>
<dbReference type="GO" id="GO:0015031">
    <property type="term" value="P:protein transport"/>
    <property type="evidence" value="ECO:0007669"/>
    <property type="project" value="UniProtKB-KW"/>
</dbReference>
<sequence>MSQHQASSSGLNTSAASSSTTSSEIVIKTVDMTEEMKDMAVTVTKQAMEKYTIEKDIASFIKKQFDEVYGKYWHCIVGKSFGSMVTYESKCFIYFIFSGLTILLFKSG</sequence>
<dbReference type="InterPro" id="IPR019763">
    <property type="entry name" value="Dynein_light_1/2_CS"/>
</dbReference>
<evidence type="ECO:0000256" key="13">
    <source>
        <dbReference type="RuleBase" id="RU365010"/>
    </source>
</evidence>
<dbReference type="GeneID" id="68098974"/>
<keyword evidence="5 13" id="KW-0963">Cytoplasm</keyword>
<dbReference type="SMART" id="SM01375">
    <property type="entry name" value="Dynein_light"/>
    <property type="match status" value="1"/>
</dbReference>
<name>A0AA88KI44_NAELO</name>
<dbReference type="Gene3D" id="3.30.740.10">
    <property type="entry name" value="Protein Inhibitor Of Neuronal Nitric Oxide Synthase"/>
    <property type="match status" value="1"/>
</dbReference>
<evidence type="ECO:0000256" key="1">
    <source>
        <dbReference type="ARBA" id="ARBA00004123"/>
    </source>
</evidence>
<proteinExistence type="inferred from homology"/>
<evidence type="ECO:0000313" key="17">
    <source>
        <dbReference type="Proteomes" id="UP000816034"/>
    </source>
</evidence>
<evidence type="ECO:0000256" key="11">
    <source>
        <dbReference type="ARBA" id="ARBA00023212"/>
    </source>
</evidence>
<evidence type="ECO:0000313" key="16">
    <source>
        <dbReference type="EMBL" id="KAG2381531.1"/>
    </source>
</evidence>
<comment type="similarity">
    <text evidence="3 13">Belongs to the dynein light chain family.</text>
</comment>
<evidence type="ECO:0000256" key="4">
    <source>
        <dbReference type="ARBA" id="ARBA00022448"/>
    </source>
</evidence>
<reference evidence="15" key="2">
    <citation type="submission" date="2020-04" db="EMBL/GenBank/DDBJ databases">
        <authorList>
            <person name="Liechti N."/>
            <person name="Schuerch N."/>
            <person name="Bruggmann R."/>
            <person name="Wittwer M."/>
        </authorList>
    </citation>
    <scope>NUCLEOTIDE SEQUENCE</scope>
    <source>
        <strain evidence="15">ATCC 30569</strain>
    </source>
</reference>
<keyword evidence="12" id="KW-0539">Nucleus</keyword>
<dbReference type="GO" id="GO:0005868">
    <property type="term" value="C:cytoplasmic dynein complex"/>
    <property type="evidence" value="ECO:0007669"/>
    <property type="project" value="TreeGrafter"/>
</dbReference>
<evidence type="ECO:0000256" key="2">
    <source>
        <dbReference type="ARBA" id="ARBA00004245"/>
    </source>
</evidence>
<keyword evidence="10 13" id="KW-0505">Motor protein</keyword>
<dbReference type="SUPFAM" id="SSF54648">
    <property type="entry name" value="DLC"/>
    <property type="match status" value="1"/>
</dbReference>
<dbReference type="GO" id="GO:0005634">
    <property type="term" value="C:nucleus"/>
    <property type="evidence" value="ECO:0007669"/>
    <property type="project" value="UniProtKB-SubCell"/>
</dbReference>
<dbReference type="RefSeq" id="XP_044547211.1">
    <property type="nucleotide sequence ID" value="XM_044696390.1"/>
</dbReference>
<dbReference type="EMBL" id="PYSW02000054">
    <property type="protein sequence ID" value="KAG2373507.1"/>
    <property type="molecule type" value="Genomic_DNA"/>
</dbReference>
<accession>A0AA88KI44</accession>
<keyword evidence="4" id="KW-0813">Transport</keyword>
<keyword evidence="6 13" id="KW-0493">Microtubule</keyword>
<organism evidence="15 17">
    <name type="scientific">Naegleria lovaniensis</name>
    <name type="common">Amoeba</name>
    <dbReference type="NCBI Taxonomy" id="51637"/>
    <lineage>
        <taxon>Eukaryota</taxon>
        <taxon>Discoba</taxon>
        <taxon>Heterolobosea</taxon>
        <taxon>Tetramitia</taxon>
        <taxon>Eutetramitia</taxon>
        <taxon>Vahlkampfiidae</taxon>
        <taxon>Naegleria</taxon>
    </lineage>
</organism>
<dbReference type="GO" id="GO:0051028">
    <property type="term" value="P:mRNA transport"/>
    <property type="evidence" value="ECO:0007669"/>
    <property type="project" value="UniProtKB-KW"/>
</dbReference>
<comment type="caution">
    <text evidence="15">The sequence shown here is derived from an EMBL/GenBank/DDBJ whole genome shotgun (WGS) entry which is preliminary data.</text>
</comment>